<dbReference type="Pfam" id="PF18562">
    <property type="entry name" value="CIDR1_gamma"/>
    <property type="match status" value="1"/>
</dbReference>
<feature type="region of interest" description="Disordered" evidence="1">
    <location>
        <begin position="290"/>
        <end position="310"/>
    </location>
</feature>
<dbReference type="GO" id="GO:0016020">
    <property type="term" value="C:membrane"/>
    <property type="evidence" value="ECO:0007669"/>
    <property type="project" value="InterPro"/>
</dbReference>
<dbReference type="FunFam" id="1.20.58.830:FF:000002">
    <property type="entry name" value="Erythrocyte membrane protein 1, PfEMP1"/>
    <property type="match status" value="1"/>
</dbReference>
<protein>
    <recommendedName>
        <fullName evidence="8">Duffy-binding-like domain-containing protein</fullName>
    </recommendedName>
</protein>
<feature type="region of interest" description="Disordered" evidence="1">
    <location>
        <begin position="92"/>
        <end position="117"/>
    </location>
</feature>
<evidence type="ECO:0000313" key="7">
    <source>
        <dbReference type="Proteomes" id="UP000030708"/>
    </source>
</evidence>
<feature type="domain" description="Cysteine-rich interdomain region 1 gamma" evidence="4">
    <location>
        <begin position="404"/>
        <end position="459"/>
    </location>
</feature>
<dbReference type="FunFam" id="1.20.58.1930:FF:000001">
    <property type="entry name" value="Erythrocyte membrane protein 1, PfEMP1"/>
    <property type="match status" value="1"/>
</dbReference>
<feature type="compositionally biased region" description="Low complexity" evidence="1">
    <location>
        <begin position="1"/>
        <end position="10"/>
    </location>
</feature>
<organism evidence="6 7">
    <name type="scientific">Plasmodium falciparum Tanzania</name>
    <name type="common">2000708</name>
    <dbReference type="NCBI Taxonomy" id="1036725"/>
    <lineage>
        <taxon>Eukaryota</taxon>
        <taxon>Sar</taxon>
        <taxon>Alveolata</taxon>
        <taxon>Apicomplexa</taxon>
        <taxon>Aconoidasida</taxon>
        <taxon>Haemosporida</taxon>
        <taxon>Plasmodiidae</taxon>
        <taxon>Plasmodium</taxon>
        <taxon>Plasmodium (Laverania)</taxon>
    </lineage>
</organism>
<dbReference type="Pfam" id="PF22672">
    <property type="entry name" value="DBL_C"/>
    <property type="match status" value="1"/>
</dbReference>
<feature type="region of interest" description="Disordered" evidence="1">
    <location>
        <begin position="58"/>
        <end position="78"/>
    </location>
</feature>
<name>A0A024VWF2_PLAFA</name>
<feature type="region of interest" description="Disordered" evidence="1">
    <location>
        <begin position="612"/>
        <end position="649"/>
    </location>
</feature>
<feature type="non-terminal residue" evidence="6">
    <location>
        <position position="649"/>
    </location>
</feature>
<dbReference type="EMBL" id="KI927187">
    <property type="protein sequence ID" value="ETW32653.1"/>
    <property type="molecule type" value="Genomic_DNA"/>
</dbReference>
<feature type="compositionally biased region" description="Polar residues" evidence="1">
    <location>
        <begin position="612"/>
        <end position="633"/>
    </location>
</feature>
<proteinExistence type="predicted"/>
<dbReference type="Proteomes" id="UP000030708">
    <property type="component" value="Unassembled WGS sequence"/>
</dbReference>
<dbReference type="Gene3D" id="1.20.1310.20">
    <property type="entry name" value="Duffy-antigen binding domain"/>
    <property type="match status" value="1"/>
</dbReference>
<dbReference type="GO" id="GO:0046789">
    <property type="term" value="F:host cell surface receptor binding"/>
    <property type="evidence" value="ECO:0007669"/>
    <property type="project" value="InterPro"/>
</dbReference>
<dbReference type="Pfam" id="PF05424">
    <property type="entry name" value="Duffy_binding"/>
    <property type="match status" value="1"/>
</dbReference>
<feature type="domain" description="Duffy-antigen binding" evidence="3">
    <location>
        <begin position="25"/>
        <end position="153"/>
    </location>
</feature>
<dbReference type="InterPro" id="IPR042202">
    <property type="entry name" value="Duffy-ag-bd_sf"/>
</dbReference>
<feature type="region of interest" description="Disordered" evidence="1">
    <location>
        <begin position="1"/>
        <end position="35"/>
    </location>
</feature>
<feature type="domain" description="Duffy-binding-like" evidence="2">
    <location>
        <begin position="476"/>
        <end position="620"/>
    </location>
</feature>
<evidence type="ECO:0000256" key="1">
    <source>
        <dbReference type="SAM" id="MobiDB-lite"/>
    </source>
</evidence>
<reference evidence="6 7" key="2">
    <citation type="submission" date="2013-02" db="EMBL/GenBank/DDBJ databases">
        <title>The Genome Sequence of Plasmodium falciparum Tanzania (2000708).</title>
        <authorList>
            <consortium name="The Broad Institute Genome Sequencing Platform"/>
            <consortium name="The Broad Institute Genome Sequencing Center for Infectious Disease"/>
            <person name="Neafsey D."/>
            <person name="Cheeseman I."/>
            <person name="Volkman S."/>
            <person name="Adams J."/>
            <person name="Walker B."/>
            <person name="Young S.K."/>
            <person name="Zeng Q."/>
            <person name="Gargeya S."/>
            <person name="Fitzgerald M."/>
            <person name="Haas B."/>
            <person name="Abouelleil A."/>
            <person name="Alvarado L."/>
            <person name="Arachchi H.M."/>
            <person name="Berlin A.M."/>
            <person name="Chapman S.B."/>
            <person name="Dewar J."/>
            <person name="Goldberg J."/>
            <person name="Griggs A."/>
            <person name="Gujja S."/>
            <person name="Hansen M."/>
            <person name="Howarth C."/>
            <person name="Imamovic A."/>
            <person name="Larimer J."/>
            <person name="McCowan C."/>
            <person name="Murphy C."/>
            <person name="Neiman D."/>
            <person name="Pearson M."/>
            <person name="Priest M."/>
            <person name="Roberts A."/>
            <person name="Saif S."/>
            <person name="Shea T."/>
            <person name="Sisk P."/>
            <person name="Sykes S."/>
            <person name="Wortman J."/>
            <person name="Nusbaum C."/>
            <person name="Birren B."/>
        </authorList>
    </citation>
    <scope>NUCLEOTIDE SEQUENCE [LARGE SCALE GENOMIC DNA]</scope>
    <source>
        <strain evidence="7">Tanzania (2000708)</strain>
    </source>
</reference>
<evidence type="ECO:0000259" key="2">
    <source>
        <dbReference type="Pfam" id="PF03011"/>
    </source>
</evidence>
<evidence type="ECO:0000259" key="5">
    <source>
        <dbReference type="Pfam" id="PF22672"/>
    </source>
</evidence>
<feature type="domain" description="Duffy-binding-like" evidence="5">
    <location>
        <begin position="213"/>
        <end position="362"/>
    </location>
</feature>
<sequence>MAEQGLTDGLLGTGGTPPTDDPDNPQKKLQENGEIPDGFLRQMFYTLGDYRDICIGKTPDGIDTVSASDSGKDKDGETTKKKISDMIEDFLKKQPVTSSGQPGGKPGSHSVKTPQQTWWDKHAPSIWEGMVCALTYKESDEKGTDSKPPTQIDEVYKKFFGTQNGTYQSKYKYDRVELKEENSGEMKTNDDTIQPPTLKQFTSRPPYFRYLEEWGQNFCKERKKRLEEVKDNCREGRHGSRSNDGDGFDCEKKVTNKDVFLEDFNGSSCATCCSSYRKWIERKGKEFEEQSNAYKQQKQDAEGNNNGNEFSKTLDTYTTAGDFLENLKNGPCSKINSAEDNGNGNEEDKLNFRQPNVTFRPATDCKPCSLNELKCNSDVCGDGTKVKCNGETITADAIGKMDNSTVIDMLVSDNSIKEFEDDLDECLLPECANANIFEGFREDKWKCGKLCDYDVCILETFKEGTHDKKNVLIRTLFKRWLEYFFEDYNRIQKKLMPCMKNGKESTCQNKCDKKCECVKKWVEEKEKEWKTIRDRYLKPYDSDQSQIYFNVKSFLETLQPQTDVNKAIKPCPSLDEFERSSHCNGSASSENGVTNKKDIVECLLDKLETKATSCQTNHKPSAEPCTQTTSKTPSLDDEEDENPDPNQNT</sequence>
<accession>A0A024VWF2</accession>
<dbReference type="Gene3D" id="1.20.58.1930">
    <property type="match status" value="1"/>
</dbReference>
<evidence type="ECO:0008006" key="8">
    <source>
        <dbReference type="Google" id="ProtNLM"/>
    </source>
</evidence>
<dbReference type="Pfam" id="PF03011">
    <property type="entry name" value="PFEMP"/>
    <property type="match status" value="1"/>
</dbReference>
<dbReference type="Gene3D" id="1.20.58.830">
    <property type="match status" value="1"/>
</dbReference>
<gene>
    <name evidence="6" type="ORF">PFTANZ_06627</name>
</gene>
<reference evidence="6 7" key="1">
    <citation type="submission" date="2013-02" db="EMBL/GenBank/DDBJ databases">
        <title>The Genome Annotation of Plasmodium falciparum Tanzania (2000708).</title>
        <authorList>
            <consortium name="The Broad Institute Genome Sequencing Platform"/>
            <consortium name="The Broad Institute Genome Sequencing Center for Infectious Disease"/>
            <person name="Neafsey D."/>
            <person name="Hoffman S."/>
            <person name="Volkman S."/>
            <person name="Rosenthal P."/>
            <person name="Walker B."/>
            <person name="Young S.K."/>
            <person name="Zeng Q."/>
            <person name="Gargeya S."/>
            <person name="Fitzgerald M."/>
            <person name="Haas B."/>
            <person name="Abouelleil A."/>
            <person name="Allen A.W."/>
            <person name="Alvarado L."/>
            <person name="Arachchi H.M."/>
            <person name="Berlin A.M."/>
            <person name="Chapman S.B."/>
            <person name="Gainer-Dewar J."/>
            <person name="Goldberg J."/>
            <person name="Griggs A."/>
            <person name="Gujja S."/>
            <person name="Hansen M."/>
            <person name="Howarth C."/>
            <person name="Imamovic A."/>
            <person name="Ireland A."/>
            <person name="Larimer J."/>
            <person name="McCowan C."/>
            <person name="Murphy C."/>
            <person name="Pearson M."/>
            <person name="Poon T.W."/>
            <person name="Priest M."/>
            <person name="Roberts A."/>
            <person name="Saif S."/>
            <person name="Shea T."/>
            <person name="Sisk P."/>
            <person name="Sykes S."/>
            <person name="Wortman J."/>
            <person name="Nusbaum C."/>
            <person name="Birren B."/>
        </authorList>
    </citation>
    <scope>NUCLEOTIDE SEQUENCE [LARGE SCALE GENOMIC DNA]</scope>
    <source>
        <strain evidence="7">Tanzania (2000708)</strain>
    </source>
</reference>
<dbReference type="InterPro" id="IPR004258">
    <property type="entry name" value="DBL"/>
</dbReference>
<evidence type="ECO:0000259" key="4">
    <source>
        <dbReference type="Pfam" id="PF18562"/>
    </source>
</evidence>
<dbReference type="InterPro" id="IPR008602">
    <property type="entry name" value="Duffy-antigen-binding"/>
</dbReference>
<evidence type="ECO:0000259" key="3">
    <source>
        <dbReference type="Pfam" id="PF05424"/>
    </source>
</evidence>
<dbReference type="InterPro" id="IPR041480">
    <property type="entry name" value="CIDR1_gamma"/>
</dbReference>
<dbReference type="SUPFAM" id="SSF140924">
    <property type="entry name" value="Duffy binding domain-like"/>
    <property type="match status" value="2"/>
</dbReference>
<dbReference type="AlphaFoldDB" id="A0A024VWF2"/>
<evidence type="ECO:0000313" key="6">
    <source>
        <dbReference type="EMBL" id="ETW32653.1"/>
    </source>
</evidence>
<dbReference type="InterPro" id="IPR054595">
    <property type="entry name" value="DBL_C"/>
</dbReference>